<gene>
    <name evidence="2" type="ORF">IAB14_03915</name>
</gene>
<dbReference type="EMBL" id="DVOH01000027">
    <property type="protein sequence ID" value="HIV00246.1"/>
    <property type="molecule type" value="Genomic_DNA"/>
</dbReference>
<feature type="chain" id="PRO_5038341993" description="DUF5050 domain-containing protein" evidence="1">
    <location>
        <begin position="25"/>
        <end position="480"/>
    </location>
</feature>
<name>A0A9D1NC84_9FIRM</name>
<dbReference type="AlphaFoldDB" id="A0A9D1NC84"/>
<evidence type="ECO:0000313" key="2">
    <source>
        <dbReference type="EMBL" id="HIV00246.1"/>
    </source>
</evidence>
<dbReference type="Proteomes" id="UP000886891">
    <property type="component" value="Unassembled WGS sequence"/>
</dbReference>
<dbReference type="PROSITE" id="PS51257">
    <property type="entry name" value="PROKAR_LIPOPROTEIN"/>
    <property type="match status" value="1"/>
</dbReference>
<organism evidence="2 3">
    <name type="scientific">Candidatus Stercoripulliclostridium merdipullorum</name>
    <dbReference type="NCBI Taxonomy" id="2840952"/>
    <lineage>
        <taxon>Bacteria</taxon>
        <taxon>Bacillati</taxon>
        <taxon>Bacillota</taxon>
        <taxon>Clostridia</taxon>
        <taxon>Eubacteriales</taxon>
        <taxon>Candidatus Stercoripulliclostridium</taxon>
    </lineage>
</organism>
<keyword evidence="1" id="KW-0732">Signal</keyword>
<feature type="signal peptide" evidence="1">
    <location>
        <begin position="1"/>
        <end position="24"/>
    </location>
</feature>
<sequence>MKKTLVIIAVVCVAAMCAALLVGCQPENYKADAVATDWQNVSTVTSNNGLAVRAGNYLYYINGYAGNTVDNAFGEVQKGAIYRVELDAAGNPKRETNVCIVPKNVYNTVQTSGLVIRGEYIYYSSPSVDKNSKGEAKTAEMWLMRTKLDGTGTQVIKEFSDYTAVYKITDGYVLYYLNSELHQIDLNAKKFDDKLIADKVTACKFTDYSADAFLNDTAFYVKASEVETDTHNVIWAYRAGGEAKSVIVGNSTSYGDSLENAKGYTLSLVQTSLIDNKIRLIYDKTDSGANTKSKGTYSFDFSSDLTFDKNKEVRYGYGIQHASLYFLGDNDVIATDASKNVYYLHLDGETVTKEVLIPSDKSATIFEVVPTDTGVDLLYTASSVLYRIHVLDKTEGGYASAIRTASIVFDGKYNTTWLGLDKVGDVIYYFNTDVKDYTYYLNLSAVKDRDVDSRTGKLLSKFTNADTIAMLEGAEEEAAA</sequence>
<reference evidence="2" key="2">
    <citation type="journal article" date="2021" name="PeerJ">
        <title>Extensive microbial diversity within the chicken gut microbiome revealed by metagenomics and culture.</title>
        <authorList>
            <person name="Gilroy R."/>
            <person name="Ravi A."/>
            <person name="Getino M."/>
            <person name="Pursley I."/>
            <person name="Horton D.L."/>
            <person name="Alikhan N.F."/>
            <person name="Baker D."/>
            <person name="Gharbi K."/>
            <person name="Hall N."/>
            <person name="Watson M."/>
            <person name="Adriaenssens E.M."/>
            <person name="Foster-Nyarko E."/>
            <person name="Jarju S."/>
            <person name="Secka A."/>
            <person name="Antonio M."/>
            <person name="Oren A."/>
            <person name="Chaudhuri R.R."/>
            <person name="La Ragione R."/>
            <person name="Hildebrand F."/>
            <person name="Pallen M.J."/>
        </authorList>
    </citation>
    <scope>NUCLEOTIDE SEQUENCE</scope>
    <source>
        <strain evidence="2">23406</strain>
    </source>
</reference>
<protein>
    <recommendedName>
        <fullName evidence="4">DUF5050 domain-containing protein</fullName>
    </recommendedName>
</protein>
<evidence type="ECO:0000256" key="1">
    <source>
        <dbReference type="SAM" id="SignalP"/>
    </source>
</evidence>
<comment type="caution">
    <text evidence="2">The sequence shown here is derived from an EMBL/GenBank/DDBJ whole genome shotgun (WGS) entry which is preliminary data.</text>
</comment>
<evidence type="ECO:0000313" key="3">
    <source>
        <dbReference type="Proteomes" id="UP000886891"/>
    </source>
</evidence>
<reference evidence="2" key="1">
    <citation type="submission" date="2020-10" db="EMBL/GenBank/DDBJ databases">
        <authorList>
            <person name="Gilroy R."/>
        </authorList>
    </citation>
    <scope>NUCLEOTIDE SEQUENCE</scope>
    <source>
        <strain evidence="2">23406</strain>
    </source>
</reference>
<proteinExistence type="predicted"/>
<evidence type="ECO:0008006" key="4">
    <source>
        <dbReference type="Google" id="ProtNLM"/>
    </source>
</evidence>
<accession>A0A9D1NC84</accession>